<dbReference type="Gene3D" id="3.30.465.10">
    <property type="match status" value="1"/>
</dbReference>
<name>A0A1H8W2Q8_9RHOB</name>
<keyword evidence="6" id="KW-1185">Reference proteome</keyword>
<sequence length="446" mass="48579">MSAFRTVELAGWGRYPRRPGPVAHPRSVDEIATLLQGGGIIARGNGRAYGDSAMGAAATLDLRRLDRMLAFDAQSGQLVAEAGVLLGDVIAAFLPQGWFPQVTPGTKFVTLGGAIAADVHGKNHHRDGSFGAFVDWIDVMNADGKVVRASREEQADLFAWTVGGMGLTGVILRAAIRLRPVESAWIAQQTIPAPSLRHAMDAFEAADDALYSVAWVDCLAKGPALGRSLVITGDHARAADLPTQYQSKPFETPRKRRLSLPFDAPAAALNGLSVRAFNALYWKRGQRAPRHRLIDWDSYFYPLDAILGWNRIYGRRGFLQFQCALPLETSETGLAALLSETAKAGQGSFLAVLKRFGAQESRFSFPMAGYTLALDFPANARTFALLDRLDAITLDHGGRFYLAKDARLAASSLHRADPRAETFRNMRREAGLDRAFASAQSERLIL</sequence>
<comment type="similarity">
    <text evidence="1">Belongs to the oxygen-dependent FAD-linked oxidoreductase family.</text>
</comment>
<evidence type="ECO:0000313" key="6">
    <source>
        <dbReference type="Proteomes" id="UP000198893"/>
    </source>
</evidence>
<dbReference type="OrthoDB" id="143770at2"/>
<protein>
    <submittedName>
        <fullName evidence="5">FAD/FMN-containing dehydrogenase</fullName>
    </submittedName>
</protein>
<dbReference type="AlphaFoldDB" id="A0A1H8W2Q8"/>
<evidence type="ECO:0000256" key="3">
    <source>
        <dbReference type="ARBA" id="ARBA00023002"/>
    </source>
</evidence>
<dbReference type="InterPro" id="IPR016169">
    <property type="entry name" value="FAD-bd_PCMH_sub2"/>
</dbReference>
<dbReference type="SUPFAM" id="SSF56176">
    <property type="entry name" value="FAD-binding/transporter-associated domain-like"/>
    <property type="match status" value="1"/>
</dbReference>
<keyword evidence="2" id="KW-0274">FAD</keyword>
<dbReference type="GO" id="GO:0016491">
    <property type="term" value="F:oxidoreductase activity"/>
    <property type="evidence" value="ECO:0007669"/>
    <property type="project" value="UniProtKB-KW"/>
</dbReference>
<feature type="domain" description="FAD-binding PCMH-type" evidence="4">
    <location>
        <begin position="15"/>
        <end position="181"/>
    </location>
</feature>
<proteinExistence type="inferred from homology"/>
<dbReference type="Proteomes" id="UP000198893">
    <property type="component" value="Unassembled WGS sequence"/>
</dbReference>
<gene>
    <name evidence="5" type="ORF">SAMN04490248_1415</name>
</gene>
<dbReference type="STRING" id="569882.SAMN04490248_1415"/>
<keyword evidence="2" id="KW-0285">Flavoprotein</keyword>
<dbReference type="EMBL" id="FODS01000041">
    <property type="protein sequence ID" value="SEP21932.1"/>
    <property type="molecule type" value="Genomic_DNA"/>
</dbReference>
<evidence type="ECO:0000256" key="1">
    <source>
        <dbReference type="ARBA" id="ARBA00005466"/>
    </source>
</evidence>
<organism evidence="5 6">
    <name type="scientific">Salinihabitans flavidus</name>
    <dbReference type="NCBI Taxonomy" id="569882"/>
    <lineage>
        <taxon>Bacteria</taxon>
        <taxon>Pseudomonadati</taxon>
        <taxon>Pseudomonadota</taxon>
        <taxon>Alphaproteobacteria</taxon>
        <taxon>Rhodobacterales</taxon>
        <taxon>Roseobacteraceae</taxon>
        <taxon>Salinihabitans</taxon>
    </lineage>
</organism>
<dbReference type="PROSITE" id="PS51387">
    <property type="entry name" value="FAD_PCMH"/>
    <property type="match status" value="1"/>
</dbReference>
<evidence type="ECO:0000259" key="4">
    <source>
        <dbReference type="PROSITE" id="PS51387"/>
    </source>
</evidence>
<evidence type="ECO:0000313" key="5">
    <source>
        <dbReference type="EMBL" id="SEP21932.1"/>
    </source>
</evidence>
<keyword evidence="3" id="KW-0560">Oxidoreductase</keyword>
<dbReference type="PANTHER" id="PTHR13878:SF53">
    <property type="entry name" value="CYTOKININ DEHYDROGENASE 6"/>
    <property type="match status" value="1"/>
</dbReference>
<dbReference type="RefSeq" id="WP_093120611.1">
    <property type="nucleotide sequence ID" value="NZ_FODS01000041.1"/>
</dbReference>
<dbReference type="InterPro" id="IPR036318">
    <property type="entry name" value="FAD-bd_PCMH-like_sf"/>
</dbReference>
<dbReference type="PANTHER" id="PTHR13878">
    <property type="entry name" value="GULONOLACTONE OXIDASE"/>
    <property type="match status" value="1"/>
</dbReference>
<dbReference type="InterPro" id="IPR016166">
    <property type="entry name" value="FAD-bd_PCMH"/>
</dbReference>
<accession>A0A1H8W2Q8</accession>
<dbReference type="InterPro" id="IPR050432">
    <property type="entry name" value="FAD-linked_Oxidoreductases_BP"/>
</dbReference>
<reference evidence="5 6" key="1">
    <citation type="submission" date="2016-10" db="EMBL/GenBank/DDBJ databases">
        <authorList>
            <person name="de Groot N.N."/>
        </authorList>
    </citation>
    <scope>NUCLEOTIDE SEQUENCE [LARGE SCALE GENOMIC DNA]</scope>
    <source>
        <strain evidence="5 6">DSM 27842</strain>
    </source>
</reference>
<dbReference type="Pfam" id="PF01565">
    <property type="entry name" value="FAD_binding_4"/>
    <property type="match status" value="1"/>
</dbReference>
<evidence type="ECO:0000256" key="2">
    <source>
        <dbReference type="ARBA" id="ARBA00022827"/>
    </source>
</evidence>
<dbReference type="GO" id="GO:0071949">
    <property type="term" value="F:FAD binding"/>
    <property type="evidence" value="ECO:0007669"/>
    <property type="project" value="InterPro"/>
</dbReference>
<dbReference type="InterPro" id="IPR006094">
    <property type="entry name" value="Oxid_FAD_bind_N"/>
</dbReference>